<accession>A0ABS0TEZ4</accession>
<dbReference type="PANTHER" id="PTHR11757:SF19">
    <property type="entry name" value="PROLYL ENDOPEPTIDASE-LIKE"/>
    <property type="match status" value="1"/>
</dbReference>
<dbReference type="RefSeq" id="WP_198638205.1">
    <property type="nucleotide sequence ID" value="NZ_JAEHNY010000004.1"/>
</dbReference>
<keyword evidence="3" id="KW-0378">Hydrolase</keyword>
<keyword evidence="8" id="KW-1185">Reference proteome</keyword>
<dbReference type="EMBL" id="JAEHNY010000004">
    <property type="protein sequence ID" value="MBI6119608.1"/>
    <property type="molecule type" value="Genomic_DNA"/>
</dbReference>
<comment type="similarity">
    <text evidence="1">Belongs to the peptidase S9A family.</text>
</comment>
<feature type="domain" description="Peptidase S9 prolyl oligopeptidase catalytic" evidence="5">
    <location>
        <begin position="496"/>
        <end position="701"/>
    </location>
</feature>
<dbReference type="InterPro" id="IPR051543">
    <property type="entry name" value="Serine_Peptidase_S9A"/>
</dbReference>
<organism evidence="7 8">
    <name type="scientific">Salegentibacter maritimus</name>
    <dbReference type="NCBI Taxonomy" id="2794347"/>
    <lineage>
        <taxon>Bacteria</taxon>
        <taxon>Pseudomonadati</taxon>
        <taxon>Bacteroidota</taxon>
        <taxon>Flavobacteriia</taxon>
        <taxon>Flavobacteriales</taxon>
        <taxon>Flavobacteriaceae</taxon>
        <taxon>Salegentibacter</taxon>
    </lineage>
</organism>
<reference evidence="7 8" key="1">
    <citation type="submission" date="2020-12" db="EMBL/GenBank/DDBJ databases">
        <title>Salegentibacter orientalis sp. nov., isolated from costal sediment.</title>
        <authorList>
            <person name="Lian F.-B."/>
        </authorList>
    </citation>
    <scope>NUCLEOTIDE SEQUENCE [LARGE SCALE GENOMIC DNA]</scope>
    <source>
        <strain evidence="7 8">F60176</strain>
    </source>
</reference>
<proteinExistence type="inferred from homology"/>
<keyword evidence="4" id="KW-0720">Serine protease</keyword>
<protein>
    <submittedName>
        <fullName evidence="7">Prolyl oligopeptidase family serine peptidase</fullName>
    </submittedName>
</protein>
<dbReference type="PANTHER" id="PTHR11757">
    <property type="entry name" value="PROTEASE FAMILY S9A OLIGOPEPTIDASE"/>
    <property type="match status" value="1"/>
</dbReference>
<name>A0ABS0TEZ4_9FLAO</name>
<dbReference type="SUPFAM" id="SSF53474">
    <property type="entry name" value="alpha/beta-Hydrolases"/>
    <property type="match status" value="1"/>
</dbReference>
<keyword evidence="2" id="KW-0645">Protease</keyword>
<evidence type="ECO:0000259" key="6">
    <source>
        <dbReference type="Pfam" id="PF02897"/>
    </source>
</evidence>
<dbReference type="InterPro" id="IPR001375">
    <property type="entry name" value="Peptidase_S9_cat"/>
</dbReference>
<feature type="domain" description="Peptidase S9A N-terminal" evidence="6">
    <location>
        <begin position="29"/>
        <end position="280"/>
    </location>
</feature>
<evidence type="ECO:0000313" key="7">
    <source>
        <dbReference type="EMBL" id="MBI6119608.1"/>
    </source>
</evidence>
<dbReference type="SUPFAM" id="SSF50993">
    <property type="entry name" value="Peptidase/esterase 'gauge' domain"/>
    <property type="match status" value="1"/>
</dbReference>
<evidence type="ECO:0000256" key="2">
    <source>
        <dbReference type="ARBA" id="ARBA00022670"/>
    </source>
</evidence>
<evidence type="ECO:0000256" key="4">
    <source>
        <dbReference type="ARBA" id="ARBA00022825"/>
    </source>
</evidence>
<dbReference type="Gene3D" id="2.130.10.120">
    <property type="entry name" value="Prolyl oligopeptidase, N-terminal domain"/>
    <property type="match status" value="1"/>
</dbReference>
<dbReference type="InterPro" id="IPR029058">
    <property type="entry name" value="AB_hydrolase_fold"/>
</dbReference>
<evidence type="ECO:0000256" key="3">
    <source>
        <dbReference type="ARBA" id="ARBA00022801"/>
    </source>
</evidence>
<dbReference type="Proteomes" id="UP000635665">
    <property type="component" value="Unassembled WGS sequence"/>
</dbReference>
<evidence type="ECO:0000256" key="1">
    <source>
        <dbReference type="ARBA" id="ARBA00005228"/>
    </source>
</evidence>
<dbReference type="InterPro" id="IPR023302">
    <property type="entry name" value="Pept_S9A_N"/>
</dbReference>
<evidence type="ECO:0000259" key="5">
    <source>
        <dbReference type="Pfam" id="PF00326"/>
    </source>
</evidence>
<dbReference type="PRINTS" id="PR00862">
    <property type="entry name" value="PROLIGOPTASE"/>
</dbReference>
<evidence type="ECO:0000313" key="8">
    <source>
        <dbReference type="Proteomes" id="UP000635665"/>
    </source>
</evidence>
<dbReference type="Gene3D" id="3.40.50.1820">
    <property type="entry name" value="alpha/beta hydrolase"/>
    <property type="match status" value="1"/>
</dbReference>
<dbReference type="InterPro" id="IPR002470">
    <property type="entry name" value="Peptidase_S9A"/>
</dbReference>
<dbReference type="Pfam" id="PF02897">
    <property type="entry name" value="Peptidase_S9_N"/>
    <property type="match status" value="1"/>
</dbReference>
<gene>
    <name evidence="7" type="ORF">I6U50_06200</name>
</gene>
<dbReference type="Pfam" id="PF00326">
    <property type="entry name" value="Peptidase_S9"/>
    <property type="match status" value="1"/>
</dbReference>
<sequence length="707" mass="80411">MNTCLFFGQELHNTNSFPSLEKQIKPINKFGVKIYDDYVNLNKLEDPQVLDWFKAQDSLAEAYFSENRLFNNFLVKFEEYQNREKTAIRLIEINEKGNYFFIKYDEVEAREKLYFKEDVNSKAVEIFDPKSHGEITYLKPSFDGLKVAIGFHSDKKFSSIIRFLNIETGEFYQDQITNINPSFGGIEWLPDSSGFIYLYFPVIDQSSSGYKKNSYSVIHKLGEDPNLRKEVFGRNNIVNIPIDFYPKVKINSSADEYIIGYSASSNDYYDAYIAKISDLLSGKIIWEPFFKIKHKVFTTEGVVRDNQFIFRQGNNLGNQISSVNIISPNFNNPDLLAEGTLENPINQLALNKDNVYFSKSKFGVEVSLWKINDKGRIIQLKPPFVPGYATFFGGTITSSLIGVELDGWTSNYTRFLISGNDSLFEEGLQVETFYPEFKNLISEQIMIKSHDGVEVPLSLVYDPQTLKGSLNEVFIYVYGAYGESLSPFFYPIFLNWAAQGGILAFPHVRGGGEKGKIWHEQGQKLFKFNSWKDLIACTEGLIQKGFTQKGLISLYTSSAGGITAGMAVNERPDLFSSFIAEVPRLNPHGLESSQTVSSTSYLEYGSVKDSLEYIGLVKMDPYYNLKIGKEYPATLIISASQDDRIPLWDSGKYVAKLQSITNGNIPVLLDIDYQNSHDNFGYNDIVKLYSKIFSFAKNNMSGKQNRY</sequence>
<comment type="caution">
    <text evidence="7">The sequence shown here is derived from an EMBL/GenBank/DDBJ whole genome shotgun (WGS) entry which is preliminary data.</text>
</comment>